<evidence type="ECO:0000313" key="2">
    <source>
        <dbReference type="EMBL" id="MCK8680681.1"/>
    </source>
</evidence>
<dbReference type="InterPro" id="IPR000868">
    <property type="entry name" value="Isochorismatase-like_dom"/>
</dbReference>
<dbReference type="Gene3D" id="3.40.50.850">
    <property type="entry name" value="Isochorismatase-like"/>
    <property type="match status" value="1"/>
</dbReference>
<dbReference type="Proteomes" id="UP001522868">
    <property type="component" value="Unassembled WGS sequence"/>
</dbReference>
<dbReference type="RefSeq" id="WP_248636503.1">
    <property type="nucleotide sequence ID" value="NZ_JALPTH010000029.1"/>
</dbReference>
<keyword evidence="3" id="KW-1185">Reference proteome</keyword>
<name>A0ABT0IH78_9ACTN</name>
<reference evidence="2 3" key="1">
    <citation type="submission" date="2022-04" db="EMBL/GenBank/DDBJ databases">
        <title>Streptomyces sp. nov. LCR6-01 isolated from Lichen of Dirinaria sp.</title>
        <authorList>
            <person name="Kanchanasin P."/>
            <person name="Tanasupawat S."/>
            <person name="Phongsopitanun W."/>
        </authorList>
    </citation>
    <scope>NUCLEOTIDE SEQUENCE [LARGE SCALE GENOMIC DNA]</scope>
    <source>
        <strain evidence="2 3">LCR6-01</strain>
    </source>
</reference>
<dbReference type="Pfam" id="PF00857">
    <property type="entry name" value="Isochorismatase"/>
    <property type="match status" value="1"/>
</dbReference>
<organism evidence="2 3">
    <name type="scientific">Streptomyces lichenis</name>
    <dbReference type="NCBI Taxonomy" id="2306967"/>
    <lineage>
        <taxon>Bacteria</taxon>
        <taxon>Bacillati</taxon>
        <taxon>Actinomycetota</taxon>
        <taxon>Actinomycetes</taxon>
        <taxon>Kitasatosporales</taxon>
        <taxon>Streptomycetaceae</taxon>
        <taxon>Streptomyces</taxon>
    </lineage>
</organism>
<gene>
    <name evidence="2" type="ORF">M1O15_25455</name>
</gene>
<accession>A0ABT0IH78</accession>
<comment type="caution">
    <text evidence="2">The sequence shown here is derived from an EMBL/GenBank/DDBJ whole genome shotgun (WGS) entry which is preliminary data.</text>
</comment>
<dbReference type="PANTHER" id="PTHR43559">
    <property type="entry name" value="HYDROLASE YCAC-RELATED"/>
    <property type="match status" value="1"/>
</dbReference>
<protein>
    <submittedName>
        <fullName evidence="2">Isochorismatase family protein</fullName>
    </submittedName>
</protein>
<proteinExistence type="predicted"/>
<evidence type="ECO:0000313" key="3">
    <source>
        <dbReference type="Proteomes" id="UP001522868"/>
    </source>
</evidence>
<dbReference type="InterPro" id="IPR036380">
    <property type="entry name" value="Isochorismatase-like_sf"/>
</dbReference>
<evidence type="ECO:0000259" key="1">
    <source>
        <dbReference type="Pfam" id="PF00857"/>
    </source>
</evidence>
<sequence length="195" mass="21492">MPLIDRDDCALVVIDVQSDFYPPRRLDVDRQRFHDMVRRIAWITSVADRLEIPVVVTEEDPSASGRTVPEIREALPAAAVTLPKNAFAVWDNPEIAAAIEATGRTTMVLVGIETDICVAHSAIRLHQAGKRVVVVEDAAYSPGPAHERGLRRLAGQGVETLSAKELFYDWVRTIQDADAFHDTHAELAVPPGVRL</sequence>
<dbReference type="EMBL" id="JALPTH010000029">
    <property type="protein sequence ID" value="MCK8680681.1"/>
    <property type="molecule type" value="Genomic_DNA"/>
</dbReference>
<dbReference type="PANTHER" id="PTHR43559:SF3">
    <property type="entry name" value="HYDROLASE YCAC-RELATED"/>
    <property type="match status" value="1"/>
</dbReference>
<feature type="domain" description="Isochorismatase-like" evidence="1">
    <location>
        <begin position="9"/>
        <end position="164"/>
    </location>
</feature>
<dbReference type="InterPro" id="IPR053152">
    <property type="entry name" value="Hydrolase_YcaC-like"/>
</dbReference>
<dbReference type="SUPFAM" id="SSF52499">
    <property type="entry name" value="Isochorismatase-like hydrolases"/>
    <property type="match status" value="1"/>
</dbReference>